<dbReference type="GeneID" id="20526368"/>
<dbReference type="OrthoDB" id="8783038at2759"/>
<name>A0A058ZE94_FONAL</name>
<accession>A0A058ZE94</accession>
<dbReference type="SUPFAM" id="SSF103657">
    <property type="entry name" value="BAR/IMD domain-like"/>
    <property type="match status" value="1"/>
</dbReference>
<dbReference type="eggNOG" id="KOG3565">
    <property type="taxonomic scope" value="Eukaryota"/>
</dbReference>
<dbReference type="PANTHER" id="PTHR15735">
    <property type="entry name" value="FCH AND DOUBLE SH3 DOMAINS PROTEIN"/>
    <property type="match status" value="1"/>
</dbReference>
<dbReference type="InterPro" id="IPR027267">
    <property type="entry name" value="AH/BAR_dom_sf"/>
</dbReference>
<protein>
    <recommendedName>
        <fullName evidence="4">F-BAR domain-containing protein</fullName>
    </recommendedName>
</protein>
<feature type="region of interest" description="Disordered" evidence="3">
    <location>
        <begin position="75"/>
        <end position="98"/>
    </location>
</feature>
<dbReference type="AlphaFoldDB" id="A0A058ZE94"/>
<evidence type="ECO:0000259" key="4">
    <source>
        <dbReference type="PROSITE" id="PS51741"/>
    </source>
</evidence>
<evidence type="ECO:0000256" key="1">
    <source>
        <dbReference type="PROSITE-ProRule" id="PRU01077"/>
    </source>
</evidence>
<proteinExistence type="predicted"/>
<reference evidence="5" key="1">
    <citation type="submission" date="2013-04" db="EMBL/GenBank/DDBJ databases">
        <title>The Genome Sequence of Fonticula alba ATCC 38817.</title>
        <authorList>
            <consortium name="The Broad Institute Genomics Platform"/>
            <person name="Russ C."/>
            <person name="Cuomo C."/>
            <person name="Burger G."/>
            <person name="Gray M.W."/>
            <person name="Holland P.W.H."/>
            <person name="King N."/>
            <person name="Lang F.B.F."/>
            <person name="Roger A.J."/>
            <person name="Ruiz-Trillo I."/>
            <person name="Brown M."/>
            <person name="Walker B."/>
            <person name="Young S."/>
            <person name="Zeng Q."/>
            <person name="Gargeya S."/>
            <person name="Fitzgerald M."/>
            <person name="Haas B."/>
            <person name="Abouelleil A."/>
            <person name="Allen A.W."/>
            <person name="Alvarado L."/>
            <person name="Arachchi H.M."/>
            <person name="Berlin A.M."/>
            <person name="Chapman S.B."/>
            <person name="Gainer-Dewar J."/>
            <person name="Goldberg J."/>
            <person name="Griggs A."/>
            <person name="Gujja S."/>
            <person name="Hansen M."/>
            <person name="Howarth C."/>
            <person name="Imamovic A."/>
            <person name="Ireland A."/>
            <person name="Larimer J."/>
            <person name="McCowan C."/>
            <person name="Murphy C."/>
            <person name="Pearson M."/>
            <person name="Poon T.W."/>
            <person name="Priest M."/>
            <person name="Roberts A."/>
            <person name="Saif S."/>
            <person name="Shea T."/>
            <person name="Sisk P."/>
            <person name="Sykes S."/>
            <person name="Wortman J."/>
            <person name="Nusbaum C."/>
            <person name="Birren B."/>
        </authorList>
    </citation>
    <scope>NUCLEOTIDE SEQUENCE [LARGE SCALE GENOMIC DNA]</scope>
    <source>
        <strain evidence="5">ATCC 38817</strain>
    </source>
</reference>
<feature type="coiled-coil region" evidence="2">
    <location>
        <begin position="147"/>
        <end position="230"/>
    </location>
</feature>
<dbReference type="Proteomes" id="UP000030693">
    <property type="component" value="Unassembled WGS sequence"/>
</dbReference>
<dbReference type="SMART" id="SM00055">
    <property type="entry name" value="FCH"/>
    <property type="match status" value="1"/>
</dbReference>
<dbReference type="PANTHER" id="PTHR15735:SF12">
    <property type="entry name" value="CDC42-INTERACTING PROTEIN 4, ISOFORM B"/>
    <property type="match status" value="1"/>
</dbReference>
<feature type="compositionally biased region" description="Low complexity" evidence="3">
    <location>
        <begin position="75"/>
        <end position="90"/>
    </location>
</feature>
<organism evidence="5">
    <name type="scientific">Fonticula alba</name>
    <name type="common">Slime mold</name>
    <dbReference type="NCBI Taxonomy" id="691883"/>
    <lineage>
        <taxon>Eukaryota</taxon>
        <taxon>Rotosphaerida</taxon>
        <taxon>Fonticulaceae</taxon>
        <taxon>Fonticula</taxon>
    </lineage>
</organism>
<keyword evidence="1 2" id="KW-0175">Coiled coil</keyword>
<dbReference type="OMA" id="YADGWWE"/>
<evidence type="ECO:0000313" key="6">
    <source>
        <dbReference type="Proteomes" id="UP000030693"/>
    </source>
</evidence>
<feature type="domain" description="F-BAR" evidence="4">
    <location>
        <begin position="1"/>
        <end position="305"/>
    </location>
</feature>
<dbReference type="Pfam" id="PF00611">
    <property type="entry name" value="FCH"/>
    <property type="match status" value="1"/>
</dbReference>
<keyword evidence="6" id="KW-1185">Reference proteome</keyword>
<dbReference type="InterPro" id="IPR001060">
    <property type="entry name" value="FCH_dom"/>
</dbReference>
<dbReference type="EMBL" id="KB932202">
    <property type="protein sequence ID" value="KCV72243.1"/>
    <property type="molecule type" value="Genomic_DNA"/>
</dbReference>
<gene>
    <name evidence="5" type="ORF">H696_01643</name>
</gene>
<dbReference type="STRING" id="691883.A0A058ZE94"/>
<dbReference type="PROSITE" id="PS51741">
    <property type="entry name" value="F_BAR"/>
    <property type="match status" value="1"/>
</dbReference>
<dbReference type="InterPro" id="IPR031160">
    <property type="entry name" value="F_BAR_dom"/>
</dbReference>
<dbReference type="Gene3D" id="1.20.1270.60">
    <property type="entry name" value="Arfaptin homology (AH) domain/BAR domain"/>
    <property type="match status" value="1"/>
</dbReference>
<sequence length="719" mass="76725">MSWGSELWDKFRELDQVTKENSDSVSSFVDFLRKKAALDLEYSRGLQKLTKATLSMGVFCGEAVTMTPGSSGGSSSFGSFGLGQSSSSGSTNPKSRITSRIDEFRSTTSLSTALRSMLQETYEAATCIESHSITLNDEAADLSAKLLKDIEAQRKSINNEYDSKKTELQKNIKQLETYQKNYHSVAKEADRALAAFEKVEKDLKSSKSELEKATAAYRAQTEKLRNAEESYAFILEKTNQHQTRHYREEIPNIINSIQQLEIDRILRLREAILLYSDSYLLQAPKIVTAFENIALLAGSIDAASDCQIYIDAFASGGAYPPDMVFVPHRVGAPTPDSFVAFSSIGADRLGPDAAPGSGGPSGTAACSSTADLTPATKRWIDFADHPLWMDPASGIVTPEEQADILRDEVARTHLELISLEKARWALLDLLVESSKRGDPSPSVPVPNSHGTQLLSSRLEDIEEQIDSFTTELYRCQCFLAALAGTRPPDGPMSPEERRQLTLASSQHHLPAASVHGPGTSDAYLHSAAAHKTAVMGSGLRGLQGTGNRGYMTIATHSTSGQAGAMHRGATTGGGYTAGGLAGGGGPARVVVSVGLNSGHGSDGGTSFSPPPSPGNTGASSHHKHSNSGGPLRDVLTDLHTLTPAVRAYAVMSCDFVLPNSGHSLSAGSVLEIVSLLDESGAELPVELPNFDVAATFLVRTGFPESSVVHQIPASVVHCV</sequence>
<evidence type="ECO:0000256" key="2">
    <source>
        <dbReference type="SAM" id="Coils"/>
    </source>
</evidence>
<feature type="region of interest" description="Disordered" evidence="3">
    <location>
        <begin position="594"/>
        <end position="631"/>
    </location>
</feature>
<evidence type="ECO:0000256" key="3">
    <source>
        <dbReference type="SAM" id="MobiDB-lite"/>
    </source>
</evidence>
<evidence type="ECO:0000313" key="5">
    <source>
        <dbReference type="EMBL" id="KCV72243.1"/>
    </source>
</evidence>
<dbReference type="RefSeq" id="XP_009493821.1">
    <property type="nucleotide sequence ID" value="XM_009495546.1"/>
</dbReference>